<comment type="caution">
    <text evidence="1">The sequence shown here is derived from an EMBL/GenBank/DDBJ whole genome shotgun (WGS) entry which is preliminary data.</text>
</comment>
<sequence>MRLLQRMGHAREQPAKKSNAASCTAYMLRSMVYILSLSLIAWAKTTVCADEWPDRDTEMI</sequence>
<protein>
    <submittedName>
        <fullName evidence="1">Uncharacterized protein</fullName>
    </submittedName>
</protein>
<name>A0A212A7U7_9RHOB</name>
<accession>A0A212A7U7</accession>
<proteinExistence type="predicted"/>
<gene>
    <name evidence="1" type="ORF">CDV49_16195</name>
</gene>
<reference evidence="1 2" key="1">
    <citation type="submission" date="2016-12" db="EMBL/GenBank/DDBJ databases">
        <title>Comparison of Traditional DNA-DNA Hybridization with In Silico Genomic Analysis.</title>
        <authorList>
            <person name="Nicholson A.C."/>
            <person name="Humrighouse B.W."/>
            <person name="Graziano J."/>
            <person name="Lasker B."/>
            <person name="Whitney A.M."/>
            <person name="Mcquiston J.R."/>
        </authorList>
    </citation>
    <scope>NUCLEOTIDE SEQUENCE [LARGE SCALE GENOMIC DNA]</scope>
    <source>
        <strain evidence="1 2">H2240</strain>
    </source>
</reference>
<dbReference type="AlphaFoldDB" id="A0A212A7U7"/>
<organism evidence="1 2">
    <name type="scientific">Haematobacter genomosp. 1</name>
    <dbReference type="NCBI Taxonomy" id="366618"/>
    <lineage>
        <taxon>Bacteria</taxon>
        <taxon>Pseudomonadati</taxon>
        <taxon>Pseudomonadota</taxon>
        <taxon>Alphaproteobacteria</taxon>
        <taxon>Rhodobacterales</taxon>
        <taxon>Paracoccaceae</taxon>
        <taxon>Haematobacter</taxon>
    </lineage>
</organism>
<dbReference type="Proteomes" id="UP000196878">
    <property type="component" value="Unassembled WGS sequence"/>
</dbReference>
<evidence type="ECO:0000313" key="2">
    <source>
        <dbReference type="Proteomes" id="UP000196878"/>
    </source>
</evidence>
<evidence type="ECO:0000313" key="1">
    <source>
        <dbReference type="EMBL" id="OWJ75825.1"/>
    </source>
</evidence>
<keyword evidence="2" id="KW-1185">Reference proteome</keyword>
<dbReference type="EMBL" id="NIPW01000034">
    <property type="protein sequence ID" value="OWJ75825.1"/>
    <property type="molecule type" value="Genomic_DNA"/>
</dbReference>